<keyword evidence="2" id="KW-1185">Reference proteome</keyword>
<accession>A0ABY2SDV0</accession>
<dbReference type="InterPro" id="IPR021146">
    <property type="entry name" value="Phage_gp6-like_head-tail"/>
</dbReference>
<dbReference type="NCBIfam" id="TIGR01560">
    <property type="entry name" value="put_DNA_pack"/>
    <property type="match status" value="1"/>
</dbReference>
<protein>
    <submittedName>
        <fullName evidence="1">Phage gp6-like head-tail connector protein</fullName>
    </submittedName>
</protein>
<dbReference type="Proteomes" id="UP000305202">
    <property type="component" value="Unassembled WGS sequence"/>
</dbReference>
<name>A0ABY2SDV0_9HYPH</name>
<evidence type="ECO:0000313" key="2">
    <source>
        <dbReference type="Proteomes" id="UP000305202"/>
    </source>
</evidence>
<organism evidence="1 2">
    <name type="scientific">Martelella alba</name>
    <dbReference type="NCBI Taxonomy" id="2590451"/>
    <lineage>
        <taxon>Bacteria</taxon>
        <taxon>Pseudomonadati</taxon>
        <taxon>Pseudomonadota</taxon>
        <taxon>Alphaproteobacteria</taxon>
        <taxon>Hyphomicrobiales</taxon>
        <taxon>Aurantimonadaceae</taxon>
        <taxon>Martelella</taxon>
    </lineage>
</organism>
<dbReference type="RefSeq" id="WP_136992849.1">
    <property type="nucleotide sequence ID" value="NZ_SZPQ01000062.1"/>
</dbReference>
<reference evidence="1 2" key="1">
    <citation type="submission" date="2019-04" db="EMBL/GenBank/DDBJ databases">
        <authorList>
            <person name="Li M."/>
            <person name="Gao C."/>
        </authorList>
    </citation>
    <scope>NUCLEOTIDE SEQUENCE [LARGE SCALE GENOMIC DNA]</scope>
    <source>
        <strain evidence="1 2">BGMRC 2031</strain>
    </source>
</reference>
<dbReference type="CDD" id="cd08054">
    <property type="entry name" value="gp6"/>
    <property type="match status" value="1"/>
</dbReference>
<evidence type="ECO:0000313" key="1">
    <source>
        <dbReference type="EMBL" id="TKI02767.1"/>
    </source>
</evidence>
<dbReference type="Gene3D" id="1.10.3230.30">
    <property type="entry name" value="Phage gp6-like head-tail connector protein"/>
    <property type="match status" value="1"/>
</dbReference>
<proteinExistence type="predicted"/>
<sequence length="110" mass="12423">MLTADKVKEHCNIESEFTEDDAWIDARIKAAAQYVENYTDRKLYDDATSADYLADPTLLLCDESIETAMLLLVGHWYTNREAVIIGTNNASSPLDFGVNALLQPYRRYGV</sequence>
<comment type="caution">
    <text evidence="1">The sequence shown here is derived from an EMBL/GenBank/DDBJ whole genome shotgun (WGS) entry which is preliminary data.</text>
</comment>
<dbReference type="Pfam" id="PF05135">
    <property type="entry name" value="Phage_connect_1"/>
    <property type="match status" value="1"/>
</dbReference>
<dbReference type="InterPro" id="IPR006450">
    <property type="entry name" value="Phage_HK97_gp6-like"/>
</dbReference>
<gene>
    <name evidence="1" type="ORF">FCN80_24020</name>
</gene>
<dbReference type="EMBL" id="SZPQ01000062">
    <property type="protein sequence ID" value="TKI02767.1"/>
    <property type="molecule type" value="Genomic_DNA"/>
</dbReference>